<proteinExistence type="predicted"/>
<organism evidence="1 2">
    <name type="scientific">Eretmocerus hayati</name>
    <dbReference type="NCBI Taxonomy" id="131215"/>
    <lineage>
        <taxon>Eukaryota</taxon>
        <taxon>Metazoa</taxon>
        <taxon>Ecdysozoa</taxon>
        <taxon>Arthropoda</taxon>
        <taxon>Hexapoda</taxon>
        <taxon>Insecta</taxon>
        <taxon>Pterygota</taxon>
        <taxon>Neoptera</taxon>
        <taxon>Endopterygota</taxon>
        <taxon>Hymenoptera</taxon>
        <taxon>Apocrita</taxon>
        <taxon>Proctotrupomorpha</taxon>
        <taxon>Chalcidoidea</taxon>
        <taxon>Aphelinidae</taxon>
        <taxon>Aphelininae</taxon>
        <taxon>Eretmocerus</taxon>
    </lineage>
</organism>
<sequence>MLNSPERLLFLSLLVWTNSYSSQSLRILALLPSQLKSHSVTPVQLLRGLAAKGHKLDVYTHYPSKDSLPGYTDFSLKGSLPEMSNNLTYKEGIVKSGPQPFLSFASDWGNEFCQIMKLPVFLKLRDNPPTDPPYDIIITQFLACPCYLAWGPYLDIPVVGLVPSLLFDYMHEPFGDPVNLAVDPSLFVGSVAPMSFLERLNNVITFYHGNWMLYWVVKGQNDFVKDYFGPGYPDVMSLHRDMALVLTNNDPVVNGMKAFAPKVIPIGGLHAMDNNETLPEDLKKWMDESVDGFVYVTFGSMTRIESFPRKIIDAFYKAFNNIAPIRVLMKIANPHELPPGLPQNVITRTWFQQIQILKHKNIKGFITHGGLLSTQEAIHFGVPLIGIPLFADQYLNIETYVKKNVAVRTNFDDITEETLTSALNLVLKNPLYRTSMQKLSRKSRDRPMSQLDTAIFWIEYVARHGKDALRSPIVDLPWWQASLIDVYGFLVSSVILALYFVKIVCKKLFLAVVSRQGISEKKKN</sequence>
<keyword evidence="2" id="KW-1185">Reference proteome</keyword>
<protein>
    <submittedName>
        <fullName evidence="1">Uncharacterized protein</fullName>
    </submittedName>
</protein>
<accession>A0ACC2N8R2</accession>
<comment type="caution">
    <text evidence="1">The sequence shown here is derived from an EMBL/GenBank/DDBJ whole genome shotgun (WGS) entry which is preliminary data.</text>
</comment>
<dbReference type="EMBL" id="CM056744">
    <property type="protein sequence ID" value="KAJ8667291.1"/>
    <property type="molecule type" value="Genomic_DNA"/>
</dbReference>
<evidence type="ECO:0000313" key="2">
    <source>
        <dbReference type="Proteomes" id="UP001239111"/>
    </source>
</evidence>
<reference evidence="1" key="1">
    <citation type="submission" date="2023-04" db="EMBL/GenBank/DDBJ databases">
        <title>A chromosome-level genome assembly of the parasitoid wasp Eretmocerus hayati.</title>
        <authorList>
            <person name="Zhong Y."/>
            <person name="Liu S."/>
            <person name="Liu Y."/>
        </authorList>
    </citation>
    <scope>NUCLEOTIDE SEQUENCE</scope>
    <source>
        <strain evidence="1">ZJU_SS_LIU_2023</strain>
    </source>
</reference>
<evidence type="ECO:0000313" key="1">
    <source>
        <dbReference type="EMBL" id="KAJ8667291.1"/>
    </source>
</evidence>
<dbReference type="Proteomes" id="UP001239111">
    <property type="component" value="Chromosome 4"/>
</dbReference>
<gene>
    <name evidence="1" type="ORF">QAD02_008953</name>
</gene>
<name>A0ACC2N8R2_9HYME</name>